<organism evidence="2 3">
    <name type="scientific">Deinococcus roseus</name>
    <dbReference type="NCBI Taxonomy" id="392414"/>
    <lineage>
        <taxon>Bacteria</taxon>
        <taxon>Thermotogati</taxon>
        <taxon>Deinococcota</taxon>
        <taxon>Deinococci</taxon>
        <taxon>Deinococcales</taxon>
        <taxon>Deinococcaceae</taxon>
        <taxon>Deinococcus</taxon>
    </lineage>
</organism>
<keyword evidence="3" id="KW-1185">Reference proteome</keyword>
<gene>
    <name evidence="2" type="primary">tam</name>
    <name evidence="2" type="ORF">GCM10008938_18880</name>
</gene>
<dbReference type="PANTHER" id="PTHR43861:SF1">
    <property type="entry name" value="TRANS-ACONITATE 2-METHYLTRANSFERASE"/>
    <property type="match status" value="1"/>
</dbReference>
<dbReference type="PANTHER" id="PTHR43861">
    <property type="entry name" value="TRANS-ACONITATE 2-METHYLTRANSFERASE-RELATED"/>
    <property type="match status" value="1"/>
</dbReference>
<proteinExistence type="predicted"/>
<dbReference type="Gene3D" id="3.40.50.150">
    <property type="entry name" value="Vaccinia Virus protein VP39"/>
    <property type="match status" value="1"/>
</dbReference>
<name>A0ABQ2CYE8_9DEIO</name>
<dbReference type="InterPro" id="IPR023149">
    <property type="entry name" value="Trans_acon_MeTrfase_C"/>
</dbReference>
<evidence type="ECO:0000313" key="3">
    <source>
        <dbReference type="Proteomes" id="UP000632222"/>
    </source>
</evidence>
<reference evidence="3" key="1">
    <citation type="journal article" date="2019" name="Int. J. Syst. Evol. Microbiol.">
        <title>The Global Catalogue of Microorganisms (GCM) 10K type strain sequencing project: providing services to taxonomists for standard genome sequencing and annotation.</title>
        <authorList>
            <consortium name="The Broad Institute Genomics Platform"/>
            <consortium name="The Broad Institute Genome Sequencing Center for Infectious Disease"/>
            <person name="Wu L."/>
            <person name="Ma J."/>
        </authorList>
    </citation>
    <scope>NUCLEOTIDE SEQUENCE [LARGE SCALE GENOMIC DNA]</scope>
    <source>
        <strain evidence="3">JCM 14370</strain>
    </source>
</reference>
<dbReference type="EMBL" id="BMOD01000005">
    <property type="protein sequence ID" value="GGJ32874.1"/>
    <property type="molecule type" value="Genomic_DNA"/>
</dbReference>
<dbReference type="InterPro" id="IPR029063">
    <property type="entry name" value="SAM-dependent_MTases_sf"/>
</dbReference>
<protein>
    <submittedName>
        <fullName evidence="2">Trans-aconitate 2-methyltransferase</fullName>
    </submittedName>
</protein>
<dbReference type="InterPro" id="IPR025714">
    <property type="entry name" value="Methyltranfer_dom"/>
</dbReference>
<dbReference type="Gene3D" id="1.10.150.290">
    <property type="entry name" value="S-adenosyl-L-methionine-dependent methyltransferases"/>
    <property type="match status" value="1"/>
</dbReference>
<evidence type="ECO:0000259" key="1">
    <source>
        <dbReference type="Pfam" id="PF13847"/>
    </source>
</evidence>
<dbReference type="Pfam" id="PF13847">
    <property type="entry name" value="Methyltransf_31"/>
    <property type="match status" value="1"/>
</dbReference>
<feature type="domain" description="Methyltransferase" evidence="1">
    <location>
        <begin position="33"/>
        <end position="134"/>
    </location>
</feature>
<dbReference type="CDD" id="cd02440">
    <property type="entry name" value="AdoMet_MTases"/>
    <property type="match status" value="1"/>
</dbReference>
<accession>A0ABQ2CYE8</accession>
<evidence type="ECO:0000313" key="2">
    <source>
        <dbReference type="EMBL" id="GGJ32874.1"/>
    </source>
</evidence>
<dbReference type="Proteomes" id="UP000632222">
    <property type="component" value="Unassembled WGS sequence"/>
</dbReference>
<sequence>MTWNPDQYLKFQQEREAPFLDLVSHLKPLQAPSIIDLGCGPGNLTVKLLEAYPDAQVLGIDSSPEMLVRAAALSSEQVQFAMQDLREISGSYDIVFSHAVLQWVPDHPAVLRHLWNLLKPGGQVAVQLPSNFDHPTHTIARGLIAKEPYREHVQAEGAHRNVLPIEQYAEILYDLGGQDIQCYQKVYPHVVAGAEGLLEWVKGTLLVPILGSLPDALKTAFLQDMLAELKKLYPTETAFYGFKRTLFCAQKPAAEI</sequence>
<comment type="caution">
    <text evidence="2">The sequence shown here is derived from an EMBL/GenBank/DDBJ whole genome shotgun (WGS) entry which is preliminary data.</text>
</comment>
<dbReference type="SUPFAM" id="SSF53335">
    <property type="entry name" value="S-adenosyl-L-methionine-dependent methyltransferases"/>
    <property type="match status" value="1"/>
</dbReference>
<dbReference type="RefSeq" id="WP_189002434.1">
    <property type="nucleotide sequence ID" value="NZ_BMOD01000005.1"/>
</dbReference>